<dbReference type="InterPro" id="IPR057326">
    <property type="entry name" value="KR_dom"/>
</dbReference>
<name>A0ABP8M5H9_9BACT</name>
<comment type="caution">
    <text evidence="5">The sequence shown here is derived from an EMBL/GenBank/DDBJ whole genome shotgun (WGS) entry which is preliminary data.</text>
</comment>
<reference evidence="6" key="1">
    <citation type="journal article" date="2019" name="Int. J. Syst. Evol. Microbiol.">
        <title>The Global Catalogue of Microorganisms (GCM) 10K type strain sequencing project: providing services to taxonomists for standard genome sequencing and annotation.</title>
        <authorList>
            <consortium name="The Broad Institute Genomics Platform"/>
            <consortium name="The Broad Institute Genome Sequencing Center for Infectious Disease"/>
            <person name="Wu L."/>
            <person name="Ma J."/>
        </authorList>
    </citation>
    <scope>NUCLEOTIDE SEQUENCE [LARGE SCALE GENOMIC DNA]</scope>
    <source>
        <strain evidence="6">JCM 17926</strain>
    </source>
</reference>
<evidence type="ECO:0000313" key="5">
    <source>
        <dbReference type="EMBL" id="GAA4443817.1"/>
    </source>
</evidence>
<dbReference type="SUPFAM" id="SSF51735">
    <property type="entry name" value="NAD(P)-binding Rossmann-fold domains"/>
    <property type="match status" value="1"/>
</dbReference>
<evidence type="ECO:0000256" key="2">
    <source>
        <dbReference type="ARBA" id="ARBA00023002"/>
    </source>
</evidence>
<dbReference type="EMBL" id="BAABHC010000039">
    <property type="protein sequence ID" value="GAA4443817.1"/>
    <property type="molecule type" value="Genomic_DNA"/>
</dbReference>
<evidence type="ECO:0000256" key="1">
    <source>
        <dbReference type="ARBA" id="ARBA00006484"/>
    </source>
</evidence>
<dbReference type="PANTHER" id="PTHR44196:SF1">
    <property type="entry name" value="DEHYDROGENASE_REDUCTASE SDR FAMILY MEMBER 7B"/>
    <property type="match status" value="1"/>
</dbReference>
<dbReference type="Gene3D" id="3.40.50.720">
    <property type="entry name" value="NAD(P)-binding Rossmann-like Domain"/>
    <property type="match status" value="1"/>
</dbReference>
<dbReference type="PRINTS" id="PR00080">
    <property type="entry name" value="SDRFAMILY"/>
</dbReference>
<accession>A0ABP8M5H9</accession>
<feature type="domain" description="Ketoreductase" evidence="4">
    <location>
        <begin position="6"/>
        <end position="169"/>
    </location>
</feature>
<dbReference type="Pfam" id="PF00106">
    <property type="entry name" value="adh_short"/>
    <property type="match status" value="1"/>
</dbReference>
<keyword evidence="6" id="KW-1185">Reference proteome</keyword>
<evidence type="ECO:0000313" key="6">
    <source>
        <dbReference type="Proteomes" id="UP001500552"/>
    </source>
</evidence>
<evidence type="ECO:0000259" key="4">
    <source>
        <dbReference type="SMART" id="SM00822"/>
    </source>
</evidence>
<dbReference type="PROSITE" id="PS00061">
    <property type="entry name" value="ADH_SHORT"/>
    <property type="match status" value="1"/>
</dbReference>
<dbReference type="PRINTS" id="PR00081">
    <property type="entry name" value="GDHRDH"/>
</dbReference>
<keyword evidence="2" id="KW-0560">Oxidoreductase</keyword>
<dbReference type="InterPro" id="IPR002347">
    <property type="entry name" value="SDR_fam"/>
</dbReference>
<dbReference type="InterPro" id="IPR036291">
    <property type="entry name" value="NAD(P)-bd_dom_sf"/>
</dbReference>
<sequence length="245" mass="26825">MKLAGNTILITGGATGIGFALAERFLRAGSEVIICGRREDKLQEAKAKCPGLHTRTCDVADDGERVALFEWATREFPKLNVLVNNAGIQRRVRFLEDQEPWAVRRQEIAINVEAPIHLSALFIPHLRQQENAAILNVSSGLAFTPGTFAMVYSATKAALHAFTMTLRHELANTSIQVVEIVPPAVDTDLGGVGIHTMGVPVDEFADNILQRIVAGELEVGYGRSEKARLANRDEIDETVRRMSAL</sequence>
<dbReference type="Proteomes" id="UP001500552">
    <property type="component" value="Unassembled WGS sequence"/>
</dbReference>
<protein>
    <submittedName>
        <fullName evidence="5">SDR family oxidoreductase</fullName>
    </submittedName>
</protein>
<comment type="similarity">
    <text evidence="1 3">Belongs to the short-chain dehydrogenases/reductases (SDR) family.</text>
</comment>
<dbReference type="RefSeq" id="WP_345162666.1">
    <property type="nucleotide sequence ID" value="NZ_BAABHC010000039.1"/>
</dbReference>
<gene>
    <name evidence="5" type="ORF">GCM10023188_44880</name>
</gene>
<organism evidence="5 6">
    <name type="scientific">Pontibacter saemangeumensis</name>
    <dbReference type="NCBI Taxonomy" id="1084525"/>
    <lineage>
        <taxon>Bacteria</taxon>
        <taxon>Pseudomonadati</taxon>
        <taxon>Bacteroidota</taxon>
        <taxon>Cytophagia</taxon>
        <taxon>Cytophagales</taxon>
        <taxon>Hymenobacteraceae</taxon>
        <taxon>Pontibacter</taxon>
    </lineage>
</organism>
<proteinExistence type="inferred from homology"/>
<evidence type="ECO:0000256" key="3">
    <source>
        <dbReference type="RuleBase" id="RU000363"/>
    </source>
</evidence>
<dbReference type="InterPro" id="IPR020904">
    <property type="entry name" value="Sc_DH/Rdtase_CS"/>
</dbReference>
<dbReference type="PANTHER" id="PTHR44196">
    <property type="entry name" value="DEHYDROGENASE/REDUCTASE SDR FAMILY MEMBER 7B"/>
    <property type="match status" value="1"/>
</dbReference>
<dbReference type="SMART" id="SM00822">
    <property type="entry name" value="PKS_KR"/>
    <property type="match status" value="1"/>
</dbReference>